<sequence length="427" mass="47783">MDQTLAPALEETWPWYENPDENHGSALFGWGWTTPGEAENETGWGDDPHAKAFRKYRNMGGSFSSDGNTPTVSEYGWSFSGTTEIASNSLYSPVETVGIWDFRPPADDTLDPRVLDNIKAMTGEFKSSSSIDPTAPIPNVPPELHIDNDFEDMEEFVNGDWDGGDVEDIQIAACPPPSADRSVAVLASPGRYKKLERFVGQYSDTVPGYSEIVDASGLESQDDQRGRRVNPEPRGPRHPHTVIGSDSQRNSQPGRDLGAAEYQSEATERSYRSERNFAVPKIITSPPSRGSQGDYQKRQRSNIDTSRTAPQKRPRAQRSNLRQLEPKMQVGTSPLVSEKDYLQPPSRSGDHVPRFKNGEYVCTKPGCKKRYNRSENLSRHVRINHPKNGECEPLTCPECGAVRGTWRAKENMRTHMKKEHGKVWGFE</sequence>
<evidence type="ECO:0000313" key="4">
    <source>
        <dbReference type="EMBL" id="KAK6503735.1"/>
    </source>
</evidence>
<dbReference type="AlphaFoldDB" id="A0AAV9W910"/>
<keyword evidence="1" id="KW-0479">Metal-binding</keyword>
<comment type="caution">
    <text evidence="4">The sequence shown here is derived from an EMBL/GenBank/DDBJ whole genome shotgun (WGS) entry which is preliminary data.</text>
</comment>
<dbReference type="PROSITE" id="PS00028">
    <property type="entry name" value="ZINC_FINGER_C2H2_1"/>
    <property type="match status" value="1"/>
</dbReference>
<keyword evidence="1" id="KW-0863">Zinc-finger</keyword>
<dbReference type="SUPFAM" id="SSF57667">
    <property type="entry name" value="beta-beta-alpha zinc fingers"/>
    <property type="match status" value="1"/>
</dbReference>
<dbReference type="Gene3D" id="3.30.160.60">
    <property type="entry name" value="Classic Zinc Finger"/>
    <property type="match status" value="1"/>
</dbReference>
<dbReference type="InterPro" id="IPR013087">
    <property type="entry name" value="Znf_C2H2_type"/>
</dbReference>
<proteinExistence type="predicted"/>
<keyword evidence="5" id="KW-1185">Reference proteome</keyword>
<reference evidence="4 5" key="1">
    <citation type="submission" date="2023-08" db="EMBL/GenBank/DDBJ databases">
        <authorList>
            <person name="Palmer J.M."/>
        </authorList>
    </citation>
    <scope>NUCLEOTIDE SEQUENCE [LARGE SCALE GENOMIC DNA]</scope>
    <source>
        <strain evidence="4 5">TWF481</strain>
    </source>
</reference>
<dbReference type="SMART" id="SM00355">
    <property type="entry name" value="ZnF_C2H2"/>
    <property type="match status" value="2"/>
</dbReference>
<protein>
    <recommendedName>
        <fullName evidence="3">C2H2-type domain-containing protein</fullName>
    </recommendedName>
</protein>
<feature type="compositionally biased region" description="Basic and acidic residues" evidence="2">
    <location>
        <begin position="222"/>
        <end position="235"/>
    </location>
</feature>
<dbReference type="EMBL" id="JAVHJL010000005">
    <property type="protein sequence ID" value="KAK6503735.1"/>
    <property type="molecule type" value="Genomic_DNA"/>
</dbReference>
<evidence type="ECO:0000256" key="2">
    <source>
        <dbReference type="SAM" id="MobiDB-lite"/>
    </source>
</evidence>
<feature type="region of interest" description="Disordered" evidence="2">
    <location>
        <begin position="215"/>
        <end position="356"/>
    </location>
</feature>
<evidence type="ECO:0000313" key="5">
    <source>
        <dbReference type="Proteomes" id="UP001370758"/>
    </source>
</evidence>
<dbReference type="GO" id="GO:0008270">
    <property type="term" value="F:zinc ion binding"/>
    <property type="evidence" value="ECO:0007669"/>
    <property type="project" value="UniProtKB-KW"/>
</dbReference>
<feature type="compositionally biased region" description="Polar residues" evidence="2">
    <location>
        <begin position="285"/>
        <end position="294"/>
    </location>
</feature>
<evidence type="ECO:0000256" key="1">
    <source>
        <dbReference type="PROSITE-ProRule" id="PRU00042"/>
    </source>
</evidence>
<organism evidence="4 5">
    <name type="scientific">Arthrobotrys musiformis</name>
    <dbReference type="NCBI Taxonomy" id="47236"/>
    <lineage>
        <taxon>Eukaryota</taxon>
        <taxon>Fungi</taxon>
        <taxon>Dikarya</taxon>
        <taxon>Ascomycota</taxon>
        <taxon>Pezizomycotina</taxon>
        <taxon>Orbiliomycetes</taxon>
        <taxon>Orbiliales</taxon>
        <taxon>Orbiliaceae</taxon>
        <taxon>Arthrobotrys</taxon>
    </lineage>
</organism>
<name>A0AAV9W910_9PEZI</name>
<keyword evidence="1" id="KW-0862">Zinc</keyword>
<feature type="compositionally biased region" description="Polar residues" evidence="2">
    <location>
        <begin position="244"/>
        <end position="253"/>
    </location>
</feature>
<feature type="domain" description="C2H2-type" evidence="3">
    <location>
        <begin position="360"/>
        <end position="390"/>
    </location>
</feature>
<dbReference type="InterPro" id="IPR036236">
    <property type="entry name" value="Znf_C2H2_sf"/>
</dbReference>
<dbReference type="Proteomes" id="UP001370758">
    <property type="component" value="Unassembled WGS sequence"/>
</dbReference>
<accession>A0AAV9W910</accession>
<evidence type="ECO:0000259" key="3">
    <source>
        <dbReference type="PROSITE" id="PS50157"/>
    </source>
</evidence>
<feature type="compositionally biased region" description="Basic and acidic residues" evidence="2">
    <location>
        <begin position="266"/>
        <end position="275"/>
    </location>
</feature>
<gene>
    <name evidence="4" type="ORF">TWF481_008739</name>
</gene>
<dbReference type="PROSITE" id="PS50157">
    <property type="entry name" value="ZINC_FINGER_C2H2_2"/>
    <property type="match status" value="1"/>
</dbReference>